<dbReference type="InParanoid" id="F0VQ06"/>
<dbReference type="AlphaFoldDB" id="F0VQ06"/>
<dbReference type="VEuPathDB" id="ToxoDB:NCLIV_062290"/>
<name>F0VQ06_NEOCL</name>
<feature type="signal peptide" evidence="2">
    <location>
        <begin position="1"/>
        <end position="23"/>
    </location>
</feature>
<reference evidence="4" key="4">
    <citation type="journal article" date="2015" name="PLoS ONE">
        <title>Comprehensive Evaluation of Toxoplasma gondii VEG and Neospora caninum LIV Genomes with Tachyzoite Stage Transcriptome and Proteome Defines Novel Transcript Features.</title>
        <authorList>
            <person name="Ramaprasad A."/>
            <person name="Mourier T."/>
            <person name="Naeem R."/>
            <person name="Malas T.B."/>
            <person name="Moussa E."/>
            <person name="Panigrahi A."/>
            <person name="Vermont S.J."/>
            <person name="Otto T.D."/>
            <person name="Wastling J."/>
            <person name="Pain A."/>
        </authorList>
    </citation>
    <scope>NUCLEOTIDE SEQUENCE</scope>
    <source>
        <strain evidence="4">Liverpool</strain>
    </source>
</reference>
<dbReference type="OrthoDB" id="10372508at2759"/>
<dbReference type="RefSeq" id="XP_003885829.1">
    <property type="nucleotide sequence ID" value="XM_003885780.1"/>
</dbReference>
<dbReference type="Proteomes" id="UP000007494">
    <property type="component" value="Chromosome XII"/>
</dbReference>
<accession>F0VQ06</accession>
<proteinExistence type="predicted"/>
<sequence>MMKVRSLLVTVLLGCMVSQTLEGYLFVSPILIVTCVSPRSLAGQPGVTRSSMSPQIFGFSREMQDDGRIRSPGMPVISFLELGDRSAKEVLQDPGAGPWGAAYGDLTAQHAGGHKSTASVDSTDMGERAFTQLAVSSESGSSKSTGDERSHNGDESDAGEGQDLVGGRNNSSDAKNDGDENKSFNRSGGTSRKHVLSTEHHGNIAGSSDGKHVQWYSVRTNFPPRLLRLLAKSNETSTGQKWYTILTNFKPHILKLTPEQ</sequence>
<reference evidence="3" key="1">
    <citation type="submission" date="2011-02" db="EMBL/GenBank/DDBJ databases">
        <authorList>
            <person name="Aslett M."/>
        </authorList>
    </citation>
    <scope>NUCLEOTIDE SEQUENCE</scope>
    <source>
        <strain evidence="3">Liverpool</strain>
    </source>
</reference>
<feature type="compositionally biased region" description="Basic and acidic residues" evidence="1">
    <location>
        <begin position="145"/>
        <end position="154"/>
    </location>
</feature>
<evidence type="ECO:0000256" key="2">
    <source>
        <dbReference type="SAM" id="SignalP"/>
    </source>
</evidence>
<evidence type="ECO:0000313" key="4">
    <source>
        <dbReference type="EMBL" id="CEL70545.1"/>
    </source>
</evidence>
<keyword evidence="2" id="KW-0732">Signal</keyword>
<feature type="compositionally biased region" description="Basic and acidic residues" evidence="1">
    <location>
        <begin position="174"/>
        <end position="183"/>
    </location>
</feature>
<gene>
    <name evidence="4" type="ORF">BN1204_062290</name>
    <name evidence="3" type="ORF">NCLIV_062290</name>
</gene>
<dbReference type="eggNOG" id="ENOG502TMAW">
    <property type="taxonomic scope" value="Eukaryota"/>
</dbReference>
<dbReference type="GeneID" id="13441234"/>
<evidence type="ECO:0000313" key="3">
    <source>
        <dbReference type="EMBL" id="CBZ55803.1"/>
    </source>
</evidence>
<evidence type="ECO:0000313" key="5">
    <source>
        <dbReference type="Proteomes" id="UP000007494"/>
    </source>
</evidence>
<feature type="region of interest" description="Disordered" evidence="1">
    <location>
        <begin position="134"/>
        <end position="195"/>
    </location>
</feature>
<protein>
    <submittedName>
        <fullName evidence="3">Uncharacterized protein</fullName>
    </submittedName>
</protein>
<keyword evidence="5" id="KW-1185">Reference proteome</keyword>
<dbReference type="EMBL" id="LN714487">
    <property type="protein sequence ID" value="CEL70545.1"/>
    <property type="molecule type" value="Genomic_DNA"/>
</dbReference>
<evidence type="ECO:0000256" key="1">
    <source>
        <dbReference type="SAM" id="MobiDB-lite"/>
    </source>
</evidence>
<organism evidence="3 5">
    <name type="scientific">Neospora caninum (strain Liverpool)</name>
    <dbReference type="NCBI Taxonomy" id="572307"/>
    <lineage>
        <taxon>Eukaryota</taxon>
        <taxon>Sar</taxon>
        <taxon>Alveolata</taxon>
        <taxon>Apicomplexa</taxon>
        <taxon>Conoidasida</taxon>
        <taxon>Coccidia</taxon>
        <taxon>Eucoccidiorida</taxon>
        <taxon>Eimeriorina</taxon>
        <taxon>Sarcocystidae</taxon>
        <taxon>Neospora</taxon>
    </lineage>
</organism>
<dbReference type="EMBL" id="FR823393">
    <property type="protein sequence ID" value="CBZ55803.1"/>
    <property type="molecule type" value="Genomic_DNA"/>
</dbReference>
<reference evidence="3" key="2">
    <citation type="submission" date="2011-03" db="EMBL/GenBank/DDBJ databases">
        <title>Comparative genomics and transcriptomics of Neospora caninum and Toxoplasma gondii.</title>
        <authorList>
            <person name="Reid A.J."/>
            <person name="Sohal A."/>
            <person name="Harris D."/>
            <person name="Quail M."/>
            <person name="Sanders M."/>
            <person name="Berriman M."/>
            <person name="Wastling J.M."/>
            <person name="Pain A."/>
        </authorList>
    </citation>
    <scope>NUCLEOTIDE SEQUENCE</scope>
    <source>
        <strain evidence="3">Liverpool</strain>
    </source>
</reference>
<feature type="chain" id="PRO_5007655340" evidence="2">
    <location>
        <begin position="24"/>
        <end position="260"/>
    </location>
</feature>
<reference evidence="5" key="3">
    <citation type="journal article" date="2012" name="PLoS Pathog.">
        <title>Comparative genomics of the apicomplexan parasites Toxoplasma gondii and Neospora caninum: Coccidia differing in host range and transmission strategy.</title>
        <authorList>
            <person name="Reid A.J."/>
            <person name="Vermont S.J."/>
            <person name="Cotton J.A."/>
            <person name="Harris D."/>
            <person name="Hill-Cawthorne G.A."/>
            <person name="Konen-Waisman S."/>
            <person name="Latham S.M."/>
            <person name="Mourier T."/>
            <person name="Norton R."/>
            <person name="Quail M.A."/>
            <person name="Sanders M."/>
            <person name="Shanmugam D."/>
            <person name="Sohal A."/>
            <person name="Wasmuth J.D."/>
            <person name="Brunk B."/>
            <person name="Grigg M.E."/>
            <person name="Howard J.C."/>
            <person name="Parkinson J."/>
            <person name="Roos D.S."/>
            <person name="Trees A.J."/>
            <person name="Berriman M."/>
            <person name="Pain A."/>
            <person name="Wastling J.M."/>
        </authorList>
    </citation>
    <scope>NUCLEOTIDE SEQUENCE [LARGE SCALE GENOMIC DNA]</scope>
    <source>
        <strain evidence="5">Liverpool</strain>
    </source>
</reference>